<dbReference type="EMBL" id="FOWX01000005">
    <property type="protein sequence ID" value="SFP15255.1"/>
    <property type="molecule type" value="Genomic_DNA"/>
</dbReference>
<dbReference type="Proteomes" id="UP000198784">
    <property type="component" value="Unassembled WGS sequence"/>
</dbReference>
<accession>A0A1I5N039</accession>
<reference evidence="3" key="1">
    <citation type="submission" date="2016-10" db="EMBL/GenBank/DDBJ databases">
        <authorList>
            <person name="Varghese N."/>
            <person name="Submissions S."/>
        </authorList>
    </citation>
    <scope>NUCLEOTIDE SEQUENCE [LARGE SCALE GENOMIC DNA]</scope>
    <source>
        <strain evidence="3">DSM 17834</strain>
    </source>
</reference>
<sequence length="97" mass="10953">MDGMTTNWALMGIAACGLLILGLLAALLLVHGRHLQALLVAQCWHNAMQRECLQRLERDERELRAAIRAERARVAQLQRKVELLQALLNESEQAARE</sequence>
<proteinExistence type="predicted"/>
<feature type="coiled-coil region" evidence="1">
    <location>
        <begin position="53"/>
        <end position="97"/>
    </location>
</feature>
<evidence type="ECO:0000313" key="2">
    <source>
        <dbReference type="EMBL" id="SFP15255.1"/>
    </source>
</evidence>
<evidence type="ECO:0000313" key="3">
    <source>
        <dbReference type="Proteomes" id="UP000198784"/>
    </source>
</evidence>
<organism evidence="2 3">
    <name type="scientific">Pseudomonas borbori</name>
    <dbReference type="NCBI Taxonomy" id="289003"/>
    <lineage>
        <taxon>Bacteria</taxon>
        <taxon>Pseudomonadati</taxon>
        <taxon>Pseudomonadota</taxon>
        <taxon>Gammaproteobacteria</taxon>
        <taxon>Pseudomonadales</taxon>
        <taxon>Pseudomonadaceae</taxon>
        <taxon>Pseudomonas</taxon>
    </lineage>
</organism>
<dbReference type="RefSeq" id="WP_141123927.1">
    <property type="nucleotide sequence ID" value="NZ_FOWX01000005.1"/>
</dbReference>
<keyword evidence="1" id="KW-0175">Coiled coil</keyword>
<dbReference type="AlphaFoldDB" id="A0A1I5N039"/>
<name>A0A1I5N039_9PSED</name>
<keyword evidence="3" id="KW-1185">Reference proteome</keyword>
<protein>
    <submittedName>
        <fullName evidence="2">Uncharacterized protein</fullName>
    </submittedName>
</protein>
<gene>
    <name evidence="2" type="ORF">SAMN05216190_105199</name>
</gene>
<evidence type="ECO:0000256" key="1">
    <source>
        <dbReference type="SAM" id="Coils"/>
    </source>
</evidence>